<dbReference type="CDD" id="cd04847">
    <property type="entry name" value="Peptidases_S8_Subtilisin_like_2"/>
    <property type="match status" value="1"/>
</dbReference>
<dbReference type="OrthoDB" id="9768989at2"/>
<proteinExistence type="predicted"/>
<dbReference type="Pfam" id="PF00082">
    <property type="entry name" value="Peptidase_S8"/>
    <property type="match status" value="1"/>
</dbReference>
<evidence type="ECO:0000259" key="2">
    <source>
        <dbReference type="Pfam" id="PF00082"/>
    </source>
</evidence>
<dbReference type="Proteomes" id="UP000274391">
    <property type="component" value="Unassembled WGS sequence"/>
</dbReference>
<dbReference type="AlphaFoldDB" id="A0A3P3VYI6"/>
<dbReference type="EMBL" id="RQVS01000003">
    <property type="protein sequence ID" value="RRJ87865.1"/>
    <property type="molecule type" value="Genomic_DNA"/>
</dbReference>
<reference evidence="3 4" key="1">
    <citation type="submission" date="2018-11" db="EMBL/GenBank/DDBJ databases">
        <title>YIM 102482-1 draft genome.</title>
        <authorList>
            <person name="Li G."/>
            <person name="Jiang Y."/>
        </authorList>
    </citation>
    <scope>NUCLEOTIDE SEQUENCE [LARGE SCALE GENOMIC DNA]</scope>
    <source>
        <strain evidence="3 4">YIM 102482-1</strain>
    </source>
</reference>
<dbReference type="GO" id="GO:0006508">
    <property type="term" value="P:proteolysis"/>
    <property type="evidence" value="ECO:0007669"/>
    <property type="project" value="InterPro"/>
</dbReference>
<feature type="region of interest" description="Disordered" evidence="1">
    <location>
        <begin position="1"/>
        <end position="45"/>
    </location>
</feature>
<feature type="domain" description="Peptidase S8/S53" evidence="2">
    <location>
        <begin position="349"/>
        <end position="696"/>
    </location>
</feature>
<dbReference type="InterPro" id="IPR034074">
    <property type="entry name" value="Y4bN_pept_dom"/>
</dbReference>
<sequence length="872" mass="95474">MTAEPRPLLAFGAPKVAGRPKQKARDLPRLSKPTSGRQGARLTPQFGELRSAFDAERARLSPDARDEVDPALVVVFDLAGSVTDFRNAIDKVDGLEFLSELIGEQSDPDDDFHMVESKSGRTDKPVQHSLYLMLSNARAIDQLRSLFKTWQTDPTTKFARGLGRFKTAFEQLTSIRRWGPEDRIRETGLREQWQETLDLVGQSVSTVMVEIELWYRSDARQRATAQAHVEQVIADSGGRVLDRSQIGEISYHALLAELPIQQVHSLTTEGAESIQLLATDEVMFVSPFTPMHVAPPTTETSIQFDLEPRRGAPSELPRVALLDGLPFANHDALAGRLVVDDPDGLGEDYPLASRYHGTAMASLIIHGDLATRSEPIDRPLYVRPIMQPHEFMSGHEQTLPDRLFPDLLHRAVKRIVEGDAGHDPVAPSVRVINLSIGSQARALVRRMSPVGRLLDWLAHSYNLLFIVSAGNHLGPITIPVTVASDPESARSAAIRTLHDSALLRGILPPGDALNALTIGATHADGLGDIDVPDTAWDITHPNGPAHYGATGPGVDRSVKPDLHHTGGRALYTRPVIPADRLETVAVELAQTATTGPGLQVAAPGRAGATNHTVFSVGTSNATALVTREASRLFDVLEAGSDDSEDAPLPDPQYHPLLVRALLAHATSWGDWEPQLRRELKLSKQEARRHLTALLGYGRLDTDRLGAGATNRAVLVSGGLIAGDQRHTYELPLPPSLRARAEWHRLTITLAYMAPTVSRLNRYRSAKVYFATPDKQLAGGERIDAEHNSVRRGSLQHEIVQGSRAMVFGDDDTFPIHVECMDDAQHLGAGKTVRYALVVSIETAEQTSTTIHDEVRARLRQQARDRARGRVQS</sequence>
<gene>
    <name evidence="3" type="ORF">EG850_03155</name>
</gene>
<dbReference type="SUPFAM" id="SSF52743">
    <property type="entry name" value="Subtilisin-like"/>
    <property type="match status" value="1"/>
</dbReference>
<dbReference type="InterPro" id="IPR036852">
    <property type="entry name" value="Peptidase_S8/S53_dom_sf"/>
</dbReference>
<dbReference type="GO" id="GO:0004252">
    <property type="term" value="F:serine-type endopeptidase activity"/>
    <property type="evidence" value="ECO:0007669"/>
    <property type="project" value="InterPro"/>
</dbReference>
<dbReference type="InterPro" id="IPR000209">
    <property type="entry name" value="Peptidase_S8/S53_dom"/>
</dbReference>
<protein>
    <submittedName>
        <fullName evidence="3">S8 family peptidase</fullName>
    </submittedName>
</protein>
<evidence type="ECO:0000313" key="3">
    <source>
        <dbReference type="EMBL" id="RRJ87865.1"/>
    </source>
</evidence>
<dbReference type="Gene3D" id="3.40.50.200">
    <property type="entry name" value="Peptidase S8/S53 domain"/>
    <property type="match status" value="1"/>
</dbReference>
<accession>A0A3P3VYI6</accession>
<keyword evidence="4" id="KW-1185">Reference proteome</keyword>
<comment type="caution">
    <text evidence="3">The sequence shown here is derived from an EMBL/GenBank/DDBJ whole genome shotgun (WGS) entry which is preliminary data.</text>
</comment>
<evidence type="ECO:0000313" key="4">
    <source>
        <dbReference type="Proteomes" id="UP000274391"/>
    </source>
</evidence>
<evidence type="ECO:0000256" key="1">
    <source>
        <dbReference type="SAM" id="MobiDB-lite"/>
    </source>
</evidence>
<name>A0A3P3VYI6_9MICO</name>
<organism evidence="3 4">
    <name type="scientific">Gulosibacter macacae</name>
    <dbReference type="NCBI Taxonomy" id="2488791"/>
    <lineage>
        <taxon>Bacteria</taxon>
        <taxon>Bacillati</taxon>
        <taxon>Actinomycetota</taxon>
        <taxon>Actinomycetes</taxon>
        <taxon>Micrococcales</taxon>
        <taxon>Microbacteriaceae</taxon>
        <taxon>Gulosibacter</taxon>
    </lineage>
</organism>